<dbReference type="EMBL" id="GL376626">
    <property type="status" value="NOT_ANNOTATED_CDS"/>
    <property type="molecule type" value="Genomic_DNA"/>
</dbReference>
<dbReference type="PANTHER" id="PTHR13510">
    <property type="entry name" value="FYVE-FINGER-CONTAINING RAB5 EFFECTOR PROTEIN RABENOSYN-5-RELATED"/>
    <property type="match status" value="1"/>
</dbReference>
<evidence type="ECO:0008006" key="3">
    <source>
        <dbReference type="Google" id="ProtNLM"/>
    </source>
</evidence>
<dbReference type="HOGENOM" id="CLU_015303_0_0_1"/>
<reference evidence="1" key="3">
    <citation type="submission" date="2015-02" db="UniProtKB">
        <authorList>
            <consortium name="EnsemblProtists"/>
        </authorList>
    </citation>
    <scope>IDENTIFICATION</scope>
    <source>
        <strain evidence="1">DAOM BR144</strain>
    </source>
</reference>
<dbReference type="InParanoid" id="K3W9C6"/>
<dbReference type="InterPro" id="IPR052727">
    <property type="entry name" value="Rab4/Rab5_effector"/>
</dbReference>
<organism evidence="1 2">
    <name type="scientific">Globisporangium ultimum (strain ATCC 200006 / CBS 805.95 / DAOM BR144)</name>
    <name type="common">Pythium ultimum</name>
    <dbReference type="NCBI Taxonomy" id="431595"/>
    <lineage>
        <taxon>Eukaryota</taxon>
        <taxon>Sar</taxon>
        <taxon>Stramenopiles</taxon>
        <taxon>Oomycota</taxon>
        <taxon>Peronosporomycetes</taxon>
        <taxon>Pythiales</taxon>
        <taxon>Pythiaceae</taxon>
        <taxon>Globisporangium</taxon>
    </lineage>
</organism>
<accession>K3W9C6</accession>
<sequence>MGKRPRYMSPFPALELSHEDSQQLQNIAQLFVQDTIAQYEQYLHAERRTVENDRWKHELQKENVRVYSERRPKKRTSQERSYLPAHSMGNDIPTLLVVGTIDGLLHDAMYGAVNPTVDSLRVKTSYVDDNVVNAAVLATIVTPTPADPFRSMSIKWIEIGQPLHIRMVVKNRDMVYLESTGMTQLANGERVGYQLLHSVHFPHTHPLEATTRGNMSVCALYRQDDPTAVDLYVKAYLSPSEGVMRAAIVKSGAEALVSPWRYVHCGRMKKLAWAVQQGHDNSTNSSYSDLSDGPLSARGSFEMTCTTCNKESSWSPLASSKIRQCSLCTQYTCSSCKVNKQLSWLFGDGGLQQQDLLFCKSCVQSVMTKSDAMEIARDELISAHETRSTLRF</sequence>
<dbReference type="eggNOG" id="ENOG502R9QA">
    <property type="taxonomic scope" value="Eukaryota"/>
</dbReference>
<protein>
    <recommendedName>
        <fullName evidence="3">FYVE-type domain-containing protein</fullName>
    </recommendedName>
</protein>
<name>K3W9C6_GLOUD</name>
<dbReference type="InterPro" id="IPR011011">
    <property type="entry name" value="Znf_FYVE_PHD"/>
</dbReference>
<dbReference type="PANTHER" id="PTHR13510:SF44">
    <property type="entry name" value="RABENOSYN-5"/>
    <property type="match status" value="1"/>
</dbReference>
<proteinExistence type="predicted"/>
<dbReference type="AlphaFoldDB" id="K3W9C6"/>
<reference evidence="2" key="1">
    <citation type="journal article" date="2010" name="Genome Biol.">
        <title>Genome sequence of the necrotrophic plant pathogen Pythium ultimum reveals original pathogenicity mechanisms and effector repertoire.</title>
        <authorList>
            <person name="Levesque C.A."/>
            <person name="Brouwer H."/>
            <person name="Cano L."/>
            <person name="Hamilton J.P."/>
            <person name="Holt C."/>
            <person name="Huitema E."/>
            <person name="Raffaele S."/>
            <person name="Robideau G.P."/>
            <person name="Thines M."/>
            <person name="Win J."/>
            <person name="Zerillo M.M."/>
            <person name="Beakes G.W."/>
            <person name="Boore J.L."/>
            <person name="Busam D."/>
            <person name="Dumas B."/>
            <person name="Ferriera S."/>
            <person name="Fuerstenberg S.I."/>
            <person name="Gachon C.M."/>
            <person name="Gaulin E."/>
            <person name="Govers F."/>
            <person name="Grenville-Briggs L."/>
            <person name="Horner N."/>
            <person name="Hostetler J."/>
            <person name="Jiang R.H."/>
            <person name="Johnson J."/>
            <person name="Krajaejun T."/>
            <person name="Lin H."/>
            <person name="Meijer H.J."/>
            <person name="Moore B."/>
            <person name="Morris P."/>
            <person name="Phuntmart V."/>
            <person name="Puiu D."/>
            <person name="Shetty J."/>
            <person name="Stajich J.E."/>
            <person name="Tripathy S."/>
            <person name="Wawra S."/>
            <person name="van West P."/>
            <person name="Whitty B.R."/>
            <person name="Coutinho P.M."/>
            <person name="Henrissat B."/>
            <person name="Martin F."/>
            <person name="Thomas P.D."/>
            <person name="Tyler B.M."/>
            <person name="De Vries R.P."/>
            <person name="Kamoun S."/>
            <person name="Yandell M."/>
            <person name="Tisserat N."/>
            <person name="Buell C.R."/>
        </authorList>
    </citation>
    <scope>NUCLEOTIDE SEQUENCE</scope>
    <source>
        <strain evidence="2">DAOM:BR144</strain>
    </source>
</reference>
<dbReference type="Proteomes" id="UP000019132">
    <property type="component" value="Unassembled WGS sequence"/>
</dbReference>
<evidence type="ECO:0000313" key="1">
    <source>
        <dbReference type="EnsemblProtists" id="PYU1_T001567"/>
    </source>
</evidence>
<dbReference type="VEuPathDB" id="FungiDB:PYU1_G001567"/>
<dbReference type="STRING" id="431595.K3W9C6"/>
<dbReference type="SUPFAM" id="SSF57903">
    <property type="entry name" value="FYVE/PHD zinc finger"/>
    <property type="match status" value="1"/>
</dbReference>
<keyword evidence="2" id="KW-1185">Reference proteome</keyword>
<dbReference type="EnsemblProtists" id="PYU1_T001567">
    <property type="protein sequence ID" value="PYU1_T001567"/>
    <property type="gene ID" value="PYU1_G001567"/>
</dbReference>
<evidence type="ECO:0000313" key="2">
    <source>
        <dbReference type="Proteomes" id="UP000019132"/>
    </source>
</evidence>
<dbReference type="InterPro" id="IPR023393">
    <property type="entry name" value="START-like_dom_sf"/>
</dbReference>
<dbReference type="OMA" id="FAEFYQS"/>
<dbReference type="Gene3D" id="3.30.530.20">
    <property type="match status" value="1"/>
</dbReference>
<reference evidence="2" key="2">
    <citation type="submission" date="2010-04" db="EMBL/GenBank/DDBJ databases">
        <authorList>
            <person name="Buell R."/>
            <person name="Hamilton J."/>
            <person name="Hostetler J."/>
        </authorList>
    </citation>
    <scope>NUCLEOTIDE SEQUENCE [LARGE SCALE GENOMIC DNA]</scope>
    <source>
        <strain evidence="2">DAOM:BR144</strain>
    </source>
</reference>